<evidence type="ECO:0000313" key="9">
    <source>
        <dbReference type="Proteomes" id="UP001627408"/>
    </source>
</evidence>
<dbReference type="CDD" id="cd07995">
    <property type="entry name" value="TPK"/>
    <property type="match status" value="1"/>
</dbReference>
<dbReference type="Gene3D" id="3.40.50.10240">
    <property type="entry name" value="Thiamin pyrophosphokinase, catalytic domain"/>
    <property type="match status" value="1"/>
</dbReference>
<dbReference type="RefSeq" id="WP_407593786.1">
    <property type="nucleotide sequence ID" value="NZ_JBHDIY010000002.1"/>
</dbReference>
<proteinExistence type="predicted"/>
<sequence>MKEMIVHSSEPVTLLGGGAALTTDVETAMALAPQCVAADGGAELARQAGVKLDGLIGDFDSVSPETLALTPAERRFHIAEQDSTDFNKALRHIDAPVVIGVGFLGGRLDHQLAALNVLVGYPARPCVLLGEIEIAFLCPPQIEIDTSSGDVVSLFPFGDVSGTSSGLRWEIAGLRFHPMGQTSTSNAATGPLALTMDAPAMIVMLPRAYLAEVTRALASAPPSARWPARAAQYRAPMQS</sequence>
<evidence type="ECO:0000313" key="8">
    <source>
        <dbReference type="EMBL" id="MFL4471916.1"/>
    </source>
</evidence>
<feature type="domain" description="Thiamin pyrophosphokinase catalytic" evidence="6">
    <location>
        <begin position="32"/>
        <end position="120"/>
    </location>
</feature>
<evidence type="ECO:0000256" key="4">
    <source>
        <dbReference type="ARBA" id="ARBA00022840"/>
    </source>
</evidence>
<keyword evidence="3" id="KW-0418">Kinase</keyword>
<evidence type="ECO:0000256" key="3">
    <source>
        <dbReference type="ARBA" id="ARBA00022777"/>
    </source>
</evidence>
<dbReference type="EC" id="2.7.6.2" evidence="5"/>
<dbReference type="InterPro" id="IPR006282">
    <property type="entry name" value="Thi_PPkinase"/>
</dbReference>
<name>A0ABW8UXN3_9RHOB</name>
<dbReference type="InterPro" id="IPR036371">
    <property type="entry name" value="TPK_B1-bd_sf"/>
</dbReference>
<evidence type="ECO:0000256" key="5">
    <source>
        <dbReference type="NCBIfam" id="TIGR01378"/>
    </source>
</evidence>
<gene>
    <name evidence="8" type="ORF">ACERZ8_19300</name>
</gene>
<comment type="caution">
    <text evidence="8">The sequence shown here is derived from an EMBL/GenBank/DDBJ whole genome shotgun (WGS) entry which is preliminary data.</text>
</comment>
<feature type="domain" description="Thiamin pyrophosphokinase thiamin-binding" evidence="7">
    <location>
        <begin position="142"/>
        <end position="189"/>
    </location>
</feature>
<evidence type="ECO:0000259" key="7">
    <source>
        <dbReference type="Pfam" id="PF04265"/>
    </source>
</evidence>
<evidence type="ECO:0000256" key="2">
    <source>
        <dbReference type="ARBA" id="ARBA00022741"/>
    </source>
</evidence>
<keyword evidence="1 8" id="KW-0808">Transferase</keyword>
<keyword evidence="9" id="KW-1185">Reference proteome</keyword>
<dbReference type="InterPro" id="IPR007371">
    <property type="entry name" value="TPK_catalytic"/>
</dbReference>
<dbReference type="GO" id="GO:0004788">
    <property type="term" value="F:thiamine diphosphokinase activity"/>
    <property type="evidence" value="ECO:0007669"/>
    <property type="project" value="UniProtKB-EC"/>
</dbReference>
<dbReference type="SUPFAM" id="SSF63999">
    <property type="entry name" value="Thiamin pyrophosphokinase, catalytic domain"/>
    <property type="match status" value="1"/>
</dbReference>
<dbReference type="PANTHER" id="PTHR41299:SF1">
    <property type="entry name" value="THIAMINE PYROPHOSPHOKINASE"/>
    <property type="match status" value="1"/>
</dbReference>
<evidence type="ECO:0000259" key="6">
    <source>
        <dbReference type="Pfam" id="PF04263"/>
    </source>
</evidence>
<reference evidence="8 9" key="1">
    <citation type="submission" date="2024-08" db="EMBL/GenBank/DDBJ databases">
        <title>Tateyamaria sp. nov., isolated from marine algae.</title>
        <authorList>
            <person name="Choi B.J."/>
            <person name="Kim J.M."/>
            <person name="Lee J.K."/>
            <person name="Choi D.G."/>
            <person name="Bayburt H."/>
            <person name="Baek J.H."/>
            <person name="Han D.M."/>
            <person name="Jeon C.O."/>
        </authorList>
    </citation>
    <scope>NUCLEOTIDE SEQUENCE [LARGE SCALE GENOMIC DNA]</scope>
    <source>
        <strain evidence="8 9">KMU-156</strain>
    </source>
</reference>
<dbReference type="InterPro" id="IPR007373">
    <property type="entry name" value="Thiamin_PyroPKinase_B1-bd"/>
</dbReference>
<keyword evidence="2" id="KW-0547">Nucleotide-binding</keyword>
<dbReference type="SUPFAM" id="SSF63862">
    <property type="entry name" value="Thiamin pyrophosphokinase, substrate-binding domain"/>
    <property type="match status" value="1"/>
</dbReference>
<dbReference type="NCBIfam" id="TIGR01378">
    <property type="entry name" value="thi_PPkinase"/>
    <property type="match status" value="1"/>
</dbReference>
<dbReference type="Pfam" id="PF04263">
    <property type="entry name" value="TPK_catalytic"/>
    <property type="match status" value="1"/>
</dbReference>
<dbReference type="EMBL" id="JBHDIY010000002">
    <property type="protein sequence ID" value="MFL4471916.1"/>
    <property type="molecule type" value="Genomic_DNA"/>
</dbReference>
<dbReference type="InterPro" id="IPR036759">
    <property type="entry name" value="TPK_catalytic_sf"/>
</dbReference>
<dbReference type="InterPro" id="IPR053149">
    <property type="entry name" value="TPK"/>
</dbReference>
<organism evidence="8 9">
    <name type="scientific">Tateyamaria armeniaca</name>
    <dbReference type="NCBI Taxonomy" id="2518930"/>
    <lineage>
        <taxon>Bacteria</taxon>
        <taxon>Pseudomonadati</taxon>
        <taxon>Pseudomonadota</taxon>
        <taxon>Alphaproteobacteria</taxon>
        <taxon>Rhodobacterales</taxon>
        <taxon>Roseobacteraceae</taxon>
        <taxon>Tateyamaria</taxon>
    </lineage>
</organism>
<dbReference type="Proteomes" id="UP001627408">
    <property type="component" value="Unassembled WGS sequence"/>
</dbReference>
<dbReference type="Pfam" id="PF04265">
    <property type="entry name" value="TPK_B1_binding"/>
    <property type="match status" value="1"/>
</dbReference>
<accession>A0ABW8UXN3</accession>
<dbReference type="PANTHER" id="PTHR41299">
    <property type="entry name" value="THIAMINE PYROPHOSPHOKINASE"/>
    <property type="match status" value="1"/>
</dbReference>
<evidence type="ECO:0000256" key="1">
    <source>
        <dbReference type="ARBA" id="ARBA00022679"/>
    </source>
</evidence>
<keyword evidence="4" id="KW-0067">ATP-binding</keyword>
<protein>
    <recommendedName>
        <fullName evidence="5">Thiamine diphosphokinase</fullName>
        <ecNumber evidence="5">2.7.6.2</ecNumber>
    </recommendedName>
</protein>